<dbReference type="GO" id="GO:0032880">
    <property type="term" value="P:regulation of protein localization"/>
    <property type="evidence" value="ECO:0007669"/>
    <property type="project" value="TreeGrafter"/>
</dbReference>
<dbReference type="InterPro" id="IPR019371">
    <property type="entry name" value="KxDL_dom"/>
</dbReference>
<reference evidence="10" key="2">
    <citation type="submission" date="2021-01" db="EMBL/GenBank/DDBJ databases">
        <authorList>
            <person name="Schikora-Tamarit M.A."/>
        </authorList>
    </citation>
    <scope>NUCLEOTIDE SEQUENCE</scope>
    <source>
        <strain evidence="10">CBS6075</strain>
    </source>
</reference>
<dbReference type="OrthoDB" id="4089816at2759"/>
<dbReference type="PANTHER" id="PTHR37787">
    <property type="entry name" value="BIOGENESIS OF LYSOSOME-RELATED ORGANELLES COMPLEX 1 SUBUNIT KXD1"/>
    <property type="match status" value="1"/>
</dbReference>
<keyword evidence="6" id="KW-0967">Endosome</keyword>
<evidence type="ECO:0000256" key="1">
    <source>
        <dbReference type="ARBA" id="ARBA00002069"/>
    </source>
</evidence>
<evidence type="ECO:0000256" key="4">
    <source>
        <dbReference type="ARBA" id="ARBA00016207"/>
    </source>
</evidence>
<evidence type="ECO:0000256" key="5">
    <source>
        <dbReference type="ARBA" id="ARBA00022448"/>
    </source>
</evidence>
<comment type="function">
    <text evidence="1">Component of the biogenesis of lysosome-related organelles complex-1 (BLOC-1) involved in endosomal cargo sorting.</text>
</comment>
<dbReference type="GeneID" id="70233008"/>
<comment type="similarity">
    <text evidence="3">Belongs to the KXD1 family.</text>
</comment>
<keyword evidence="5" id="KW-0813">Transport</keyword>
<evidence type="ECO:0000256" key="6">
    <source>
        <dbReference type="ARBA" id="ARBA00022753"/>
    </source>
</evidence>
<evidence type="ECO:0000313" key="11">
    <source>
        <dbReference type="Proteomes" id="UP000769157"/>
    </source>
</evidence>
<dbReference type="Proteomes" id="UP000769157">
    <property type="component" value="Unassembled WGS sequence"/>
</dbReference>
<evidence type="ECO:0000313" key="10">
    <source>
        <dbReference type="EMBL" id="KAH3670525.1"/>
    </source>
</evidence>
<dbReference type="EMBL" id="JAEUBE010000087">
    <property type="protein sequence ID" value="KAH3670525.1"/>
    <property type="molecule type" value="Genomic_DNA"/>
</dbReference>
<feature type="region of interest" description="Disordered" evidence="8">
    <location>
        <begin position="1"/>
        <end position="25"/>
    </location>
</feature>
<evidence type="ECO:0000256" key="2">
    <source>
        <dbReference type="ARBA" id="ARBA00004177"/>
    </source>
</evidence>
<proteinExistence type="inferred from homology"/>
<evidence type="ECO:0000256" key="7">
    <source>
        <dbReference type="ARBA" id="ARBA00029808"/>
    </source>
</evidence>
<evidence type="ECO:0000256" key="3">
    <source>
        <dbReference type="ARBA" id="ARBA00005913"/>
    </source>
</evidence>
<gene>
    <name evidence="10" type="ORF">OGAPHI_001040</name>
</gene>
<reference evidence="10" key="1">
    <citation type="journal article" date="2021" name="Open Biol.">
        <title>Shared evolutionary footprints suggest mitochondrial oxidative damage underlies multiple complex I losses in fungi.</title>
        <authorList>
            <person name="Schikora-Tamarit M.A."/>
            <person name="Marcet-Houben M."/>
            <person name="Nosek J."/>
            <person name="Gabaldon T."/>
        </authorList>
    </citation>
    <scope>NUCLEOTIDE SEQUENCE</scope>
    <source>
        <strain evidence="10">CBS6075</strain>
    </source>
</reference>
<dbReference type="AlphaFoldDB" id="A0A9P8PFC8"/>
<dbReference type="GO" id="GO:0007032">
    <property type="term" value="P:endosome organization"/>
    <property type="evidence" value="ECO:0007669"/>
    <property type="project" value="TreeGrafter"/>
</dbReference>
<dbReference type="PANTHER" id="PTHR37787:SF1">
    <property type="entry name" value="BIOGENESIS OF LYSOSOME-RELATED ORGANELLES COMPLEX 1 SUBUNIT KXD1"/>
    <property type="match status" value="1"/>
</dbReference>
<dbReference type="InterPro" id="IPR051390">
    <property type="entry name" value="BLOC-1_subunit_KXD1"/>
</dbReference>
<accession>A0A9P8PFC8</accession>
<comment type="caution">
    <text evidence="10">The sequence shown here is derived from an EMBL/GenBank/DDBJ whole genome shotgun (WGS) entry which is preliminary data.</text>
</comment>
<dbReference type="RefSeq" id="XP_046063950.1">
    <property type="nucleotide sequence ID" value="XM_046201759.1"/>
</dbReference>
<comment type="subcellular location">
    <subcellularLocation>
        <location evidence="2">Endosome</location>
    </subcellularLocation>
</comment>
<evidence type="ECO:0000259" key="9">
    <source>
        <dbReference type="Pfam" id="PF10241"/>
    </source>
</evidence>
<keyword evidence="11" id="KW-1185">Reference proteome</keyword>
<evidence type="ECO:0000256" key="8">
    <source>
        <dbReference type="SAM" id="MobiDB-lite"/>
    </source>
</evidence>
<feature type="domain" description="KxDL" evidence="9">
    <location>
        <begin position="42"/>
        <end position="128"/>
    </location>
</feature>
<dbReference type="GO" id="GO:0005768">
    <property type="term" value="C:endosome"/>
    <property type="evidence" value="ECO:0007669"/>
    <property type="project" value="UniProtKB-SubCell"/>
</dbReference>
<dbReference type="GO" id="GO:0031083">
    <property type="term" value="C:BLOC-1 complex"/>
    <property type="evidence" value="ECO:0007669"/>
    <property type="project" value="TreeGrafter"/>
</dbReference>
<name>A0A9P8PFC8_9ASCO</name>
<dbReference type="Pfam" id="PF10241">
    <property type="entry name" value="KxDL"/>
    <property type="match status" value="1"/>
</dbReference>
<organism evidence="10 11">
    <name type="scientific">Ogataea philodendri</name>
    <dbReference type="NCBI Taxonomy" id="1378263"/>
    <lineage>
        <taxon>Eukaryota</taxon>
        <taxon>Fungi</taxon>
        <taxon>Dikarya</taxon>
        <taxon>Ascomycota</taxon>
        <taxon>Saccharomycotina</taxon>
        <taxon>Pichiomycetes</taxon>
        <taxon>Pichiales</taxon>
        <taxon>Pichiaceae</taxon>
        <taxon>Ogataea</taxon>
    </lineage>
</organism>
<sequence length="148" mass="16801">MSLNANDFGVDSDNESYTNTTTEEAPIEERSTFNAIEYLISSLDNSLDSVHLDRSLMVQSQVSGAINSTMQDVLRTIDEVSAKMETHIKRYEQLKTQIVPELSSNIAKNTKLCQKLSARLKETYPVEFSKSRDKVLNRVTDEDEDLYI</sequence>
<protein>
    <recommendedName>
        <fullName evidence="4">Biogenesis of lysosome-related organelles complex 1 subunit KXD1</fullName>
    </recommendedName>
    <alternativeName>
        <fullName evidence="7">KxDL homolog</fullName>
    </alternativeName>
</protein>